<keyword evidence="6" id="KW-1185">Reference proteome</keyword>
<proteinExistence type="predicted"/>
<dbReference type="OrthoDB" id="9801958at2"/>
<dbReference type="PROSITE" id="PS50893">
    <property type="entry name" value="ABC_TRANSPORTER_2"/>
    <property type="match status" value="1"/>
</dbReference>
<evidence type="ECO:0000256" key="2">
    <source>
        <dbReference type="ARBA" id="ARBA00022741"/>
    </source>
</evidence>
<keyword evidence="3" id="KW-0067">ATP-binding</keyword>
<dbReference type="InterPro" id="IPR003593">
    <property type="entry name" value="AAA+_ATPase"/>
</dbReference>
<sequence>MFHMENVVLRYGDLTVLDQFNLCCEERQFICLFGPSGVGKTSVLNILAGINKPQAGSIKADYKRLAYVFQEPRLLPWLTVEQNLKVGLFNLGLNSRQRNQCVSNLLPLLGLSGFGGYYPGQLSGGMKQRVSLGRAFAIQPDLLLLDEPFTGLDENLKTDMLDLLFSLGQWHACTTVMVTHDIKEVIKISDRIVVMAGRPCRIVQDIVTAPEQRRDPAFIRKTEAGLVDMLNLNKACAVL</sequence>
<dbReference type="SMART" id="SM00382">
    <property type="entry name" value="AAA"/>
    <property type="match status" value="1"/>
</dbReference>
<dbReference type="InterPro" id="IPR027417">
    <property type="entry name" value="P-loop_NTPase"/>
</dbReference>
<feature type="domain" description="ABC transporter" evidence="4">
    <location>
        <begin position="2"/>
        <end position="222"/>
    </location>
</feature>
<keyword evidence="2" id="KW-0547">Nucleotide-binding</keyword>
<accession>A0A0E4C8H5</accession>
<dbReference type="InterPro" id="IPR017871">
    <property type="entry name" value="ABC_transporter-like_CS"/>
</dbReference>
<gene>
    <name evidence="5" type="ORF">1242</name>
</gene>
<evidence type="ECO:0000259" key="4">
    <source>
        <dbReference type="PROSITE" id="PS50893"/>
    </source>
</evidence>
<dbReference type="Proteomes" id="UP000045545">
    <property type="component" value="Unassembled WGS sequence"/>
</dbReference>
<evidence type="ECO:0000313" key="5">
    <source>
        <dbReference type="EMBL" id="CFX45125.1"/>
    </source>
</evidence>
<dbReference type="InterPro" id="IPR003439">
    <property type="entry name" value="ABC_transporter-like_ATP-bd"/>
</dbReference>
<organism evidence="5 6">
    <name type="scientific">Syntrophomonas zehnderi OL-4</name>
    <dbReference type="NCBI Taxonomy" id="690567"/>
    <lineage>
        <taxon>Bacteria</taxon>
        <taxon>Bacillati</taxon>
        <taxon>Bacillota</taxon>
        <taxon>Clostridia</taxon>
        <taxon>Eubacteriales</taxon>
        <taxon>Syntrophomonadaceae</taxon>
        <taxon>Syntrophomonas</taxon>
    </lineage>
</organism>
<dbReference type="GO" id="GO:0005524">
    <property type="term" value="F:ATP binding"/>
    <property type="evidence" value="ECO:0007669"/>
    <property type="project" value="UniProtKB-KW"/>
</dbReference>
<dbReference type="SUPFAM" id="SSF52540">
    <property type="entry name" value="P-loop containing nucleoside triphosphate hydrolases"/>
    <property type="match status" value="1"/>
</dbReference>
<dbReference type="PANTHER" id="PTHR42781:SF8">
    <property type="entry name" value="BICARBONATE TRANSPORT ATP-BINDING PROTEIN CMPC"/>
    <property type="match status" value="1"/>
</dbReference>
<name>A0A0E4C8H5_9FIRM</name>
<dbReference type="Gene3D" id="3.40.50.300">
    <property type="entry name" value="P-loop containing nucleotide triphosphate hydrolases"/>
    <property type="match status" value="1"/>
</dbReference>
<evidence type="ECO:0000313" key="6">
    <source>
        <dbReference type="Proteomes" id="UP000045545"/>
    </source>
</evidence>
<dbReference type="STRING" id="690567.1242"/>
<evidence type="ECO:0000256" key="1">
    <source>
        <dbReference type="ARBA" id="ARBA00022448"/>
    </source>
</evidence>
<dbReference type="InterPro" id="IPR050093">
    <property type="entry name" value="ABC_SmlMolc_Importer"/>
</dbReference>
<dbReference type="GO" id="GO:0016887">
    <property type="term" value="F:ATP hydrolysis activity"/>
    <property type="evidence" value="ECO:0007669"/>
    <property type="project" value="InterPro"/>
</dbReference>
<dbReference type="Pfam" id="PF00005">
    <property type="entry name" value="ABC_tran"/>
    <property type="match status" value="1"/>
</dbReference>
<keyword evidence="1" id="KW-0813">Transport</keyword>
<reference evidence="5 6" key="1">
    <citation type="submission" date="2015-03" db="EMBL/GenBank/DDBJ databases">
        <authorList>
            <person name="Murphy D."/>
        </authorList>
    </citation>
    <scope>NUCLEOTIDE SEQUENCE [LARGE SCALE GENOMIC DNA]</scope>
    <source>
        <strain evidence="5 6">OL-4</strain>
    </source>
</reference>
<evidence type="ECO:0000256" key="3">
    <source>
        <dbReference type="ARBA" id="ARBA00022840"/>
    </source>
</evidence>
<protein>
    <submittedName>
        <fullName evidence="5">ABC transporter-like</fullName>
    </submittedName>
</protein>
<dbReference type="PANTHER" id="PTHR42781">
    <property type="entry name" value="SPERMIDINE/PUTRESCINE IMPORT ATP-BINDING PROTEIN POTA"/>
    <property type="match status" value="1"/>
</dbReference>
<dbReference type="EMBL" id="CGIH01000025">
    <property type="protein sequence ID" value="CFX45125.1"/>
    <property type="molecule type" value="Genomic_DNA"/>
</dbReference>
<dbReference type="AlphaFoldDB" id="A0A0E4C8H5"/>
<dbReference type="PROSITE" id="PS00211">
    <property type="entry name" value="ABC_TRANSPORTER_1"/>
    <property type="match status" value="1"/>
</dbReference>